<reference evidence="2" key="1">
    <citation type="submission" date="2017-12" db="EMBL/GenBank/DDBJ databases">
        <title>FDA dAtabase for Regulatory Grade micrObial Sequences (FDA-ARGOS): Supporting development and validation of Infectious Disease Dx tests.</title>
        <authorList>
            <person name="Hoffmann M."/>
            <person name="Allard M."/>
            <person name="Evans P."/>
            <person name="Brown E."/>
            <person name="Tallon L.J."/>
            <person name="Sadzewicz L."/>
            <person name="Sengamalay N."/>
            <person name="Ott S."/>
            <person name="Godinez A."/>
            <person name="Nagaraj S."/>
            <person name="Vavikolanu K."/>
            <person name="Aluvathingal J."/>
            <person name="Nadendla S."/>
            <person name="Hobson J."/>
            <person name="Sichtig H."/>
        </authorList>
    </citation>
    <scope>NUCLEOTIDE SEQUENCE [LARGE SCALE GENOMIC DNA]</scope>
    <source>
        <strain evidence="2">LMG 3418</strain>
    </source>
</reference>
<gene>
    <name evidence="1" type="ORF">AL468_18925</name>
</gene>
<name>A0ABN5HRU6_9VIBR</name>
<protein>
    <submittedName>
        <fullName evidence="1">Uncharacterized protein</fullName>
    </submittedName>
</protein>
<evidence type="ECO:0000313" key="2">
    <source>
        <dbReference type="Proteomes" id="UP000237665"/>
    </source>
</evidence>
<proteinExistence type="predicted"/>
<keyword evidence="2" id="KW-1185">Reference proteome</keyword>
<dbReference type="EMBL" id="CP014133">
    <property type="protein sequence ID" value="AVH29237.1"/>
    <property type="molecule type" value="Genomic_DNA"/>
</dbReference>
<accession>A0ABN5HRU6</accession>
<dbReference type="RefSeq" id="WP_104973284.1">
    <property type="nucleotide sequence ID" value="NZ_CP014133.1"/>
</dbReference>
<organism evidence="1 2">
    <name type="scientific">Vibrio diabolicus</name>
    <dbReference type="NCBI Taxonomy" id="50719"/>
    <lineage>
        <taxon>Bacteria</taxon>
        <taxon>Pseudomonadati</taxon>
        <taxon>Pseudomonadota</taxon>
        <taxon>Gammaproteobacteria</taxon>
        <taxon>Vibrionales</taxon>
        <taxon>Vibrionaceae</taxon>
        <taxon>Vibrio</taxon>
        <taxon>Vibrio diabolicus subgroup</taxon>
    </lineage>
</organism>
<dbReference type="Proteomes" id="UP000237665">
    <property type="component" value="Chromosome 2"/>
</dbReference>
<evidence type="ECO:0000313" key="1">
    <source>
        <dbReference type="EMBL" id="AVH29237.1"/>
    </source>
</evidence>
<sequence>MVEKDEITSDDEWVSTLTELREMLLGNEYSSFVKLGIVSVLDPFEIEKQENWSQFEYELERL</sequence>